<dbReference type="InterPro" id="IPR014445">
    <property type="entry name" value="Gln-dep_NAD_synthase"/>
</dbReference>
<evidence type="ECO:0000256" key="8">
    <source>
        <dbReference type="PIRNR" id="PIRNR006630"/>
    </source>
</evidence>
<dbReference type="SUPFAM" id="SSF52402">
    <property type="entry name" value="Adenine nucleotide alpha hydrolases-like"/>
    <property type="match status" value="1"/>
</dbReference>
<evidence type="ECO:0000313" key="12">
    <source>
        <dbReference type="Proteomes" id="UP000001692"/>
    </source>
</evidence>
<dbReference type="FunFam" id="1.10.10.1140:FF:000001">
    <property type="entry name" value="Glutamine-dependent NAD(+) synthetase"/>
    <property type="match status" value="1"/>
</dbReference>
<keyword evidence="12" id="KW-1185">Reference proteome</keyword>
<dbReference type="CDD" id="cd07570">
    <property type="entry name" value="GAT_Gln-NAD-synth"/>
    <property type="match status" value="1"/>
</dbReference>
<dbReference type="PANTHER" id="PTHR23090">
    <property type="entry name" value="NH 3 /GLUTAMINE-DEPENDENT NAD + SYNTHETASE"/>
    <property type="match status" value="1"/>
</dbReference>
<feature type="binding site" evidence="7">
    <location>
        <position position="510"/>
    </location>
    <ligand>
        <name>ATP</name>
        <dbReference type="ChEBI" id="CHEBI:30616"/>
    </ligand>
</feature>
<feature type="binding site" evidence="7">
    <location>
        <position position="666"/>
    </location>
    <ligand>
        <name>deamido-NAD(+)</name>
        <dbReference type="ChEBI" id="CHEBI:58437"/>
        <note>ligand shared between two neighboring subunits</note>
    </ligand>
</feature>
<dbReference type="eggNOG" id="COG0171">
    <property type="taxonomic scope" value="Bacteria"/>
</dbReference>
<evidence type="ECO:0000259" key="10">
    <source>
        <dbReference type="PROSITE" id="PS50263"/>
    </source>
</evidence>
<keyword evidence="3 7" id="KW-0436">Ligase</keyword>
<accession>B3R327</accession>
<comment type="similarity">
    <text evidence="9">Belongs to the NAD synthetase family.</text>
</comment>
<dbReference type="EMBL" id="CU633749">
    <property type="protein sequence ID" value="CAQ68708.1"/>
    <property type="molecule type" value="Genomic_DNA"/>
</dbReference>
<evidence type="ECO:0000313" key="11">
    <source>
        <dbReference type="EMBL" id="CAQ68708.1"/>
    </source>
</evidence>
<dbReference type="InterPro" id="IPR041856">
    <property type="entry name" value="NAD+_synth_C"/>
</dbReference>
<dbReference type="InterPro" id="IPR022310">
    <property type="entry name" value="NAD/GMP_synthase"/>
</dbReference>
<dbReference type="AlphaFoldDB" id="B3R327"/>
<feature type="active site" description="Nucleophile; for glutaminase activity" evidence="7">
    <location>
        <position position="205"/>
    </location>
</feature>
<dbReference type="PANTHER" id="PTHR23090:SF9">
    <property type="entry name" value="GLUTAMINE-DEPENDENT NAD(+) SYNTHETASE"/>
    <property type="match status" value="1"/>
</dbReference>
<gene>
    <name evidence="7 11" type="primary">nadE</name>
    <name evidence="11" type="ordered locus">RALTA_A0735</name>
</gene>
<dbReference type="Gene3D" id="3.40.50.620">
    <property type="entry name" value="HUPs"/>
    <property type="match status" value="1"/>
</dbReference>
<evidence type="ECO:0000256" key="2">
    <source>
        <dbReference type="ARBA" id="ARBA00007145"/>
    </source>
</evidence>
<feature type="binding site" evidence="7">
    <location>
        <position position="238"/>
    </location>
    <ligand>
        <name>L-glutamine</name>
        <dbReference type="ChEBI" id="CHEBI:58359"/>
    </ligand>
</feature>
<evidence type="ECO:0000256" key="6">
    <source>
        <dbReference type="ARBA" id="ARBA00023027"/>
    </source>
</evidence>
<dbReference type="eggNOG" id="COG0388">
    <property type="taxonomic scope" value="Bacteria"/>
</dbReference>
<dbReference type="SUPFAM" id="SSF56317">
    <property type="entry name" value="Carbon-nitrogen hydrolase"/>
    <property type="match status" value="1"/>
</dbReference>
<dbReference type="FunFam" id="3.40.50.620:FF:000155">
    <property type="entry name" value="Glutamine-dependent NAD(+) synthetase"/>
    <property type="match status" value="1"/>
</dbReference>
<dbReference type="HOGENOM" id="CLU_025662_0_0_4"/>
<dbReference type="Proteomes" id="UP000001692">
    <property type="component" value="Chromosome 1"/>
</dbReference>
<name>B3R327_CUPTR</name>
<evidence type="ECO:0000256" key="4">
    <source>
        <dbReference type="ARBA" id="ARBA00022741"/>
    </source>
</evidence>
<dbReference type="PIRSF" id="PIRSF006630">
    <property type="entry name" value="NADS_GAT"/>
    <property type="match status" value="1"/>
</dbReference>
<dbReference type="InterPro" id="IPR003694">
    <property type="entry name" value="NAD_synthase"/>
</dbReference>
<dbReference type="Pfam" id="PF02540">
    <property type="entry name" value="NAD_synthase"/>
    <property type="match status" value="1"/>
</dbReference>
<dbReference type="HAMAP" id="MF_02090">
    <property type="entry name" value="NadE_glutamine_dep"/>
    <property type="match status" value="1"/>
</dbReference>
<keyword evidence="6 7" id="KW-0520">NAD</keyword>
<proteinExistence type="inferred from homology"/>
<feature type="binding site" evidence="7">
    <location>
        <position position="515"/>
    </location>
    <ligand>
        <name>deamido-NAD(+)</name>
        <dbReference type="ChEBI" id="CHEBI:58437"/>
        <note>ligand shared between two neighboring subunits</note>
    </ligand>
</feature>
<evidence type="ECO:0000256" key="7">
    <source>
        <dbReference type="HAMAP-Rule" id="MF_02090"/>
    </source>
</evidence>
<dbReference type="InterPro" id="IPR014729">
    <property type="entry name" value="Rossmann-like_a/b/a_fold"/>
</dbReference>
<feature type="active site" description="Proton acceptor; for glutaminase activity" evidence="7">
    <location>
        <position position="80"/>
    </location>
</feature>
<dbReference type="Gene3D" id="1.10.10.1140">
    <property type="entry name" value="Glutamine-dependent NAD+ synthetase, C-terminal domain"/>
    <property type="match status" value="1"/>
</dbReference>
<dbReference type="UniPathway" id="UPA00253">
    <property type="reaction ID" value="UER00334"/>
</dbReference>
<comment type="function">
    <text evidence="7">Catalyzes the ATP-dependent amidation of deamido-NAD to form NAD. Uses L-glutamine as a nitrogen source.</text>
</comment>
<dbReference type="NCBIfam" id="TIGR00552">
    <property type="entry name" value="nadE"/>
    <property type="match status" value="1"/>
</dbReference>
<comment type="similarity">
    <text evidence="2 7 8">In the C-terminal section; belongs to the NAD synthetase family.</text>
</comment>
<dbReference type="InterPro" id="IPR003010">
    <property type="entry name" value="C-N_Hydrolase"/>
</dbReference>
<dbReference type="GO" id="GO:0005524">
    <property type="term" value="F:ATP binding"/>
    <property type="evidence" value="ECO:0007669"/>
    <property type="project" value="UniProtKB-UniRule"/>
</dbReference>
<dbReference type="GO" id="GO:0005737">
    <property type="term" value="C:cytoplasm"/>
    <property type="evidence" value="ECO:0007669"/>
    <property type="project" value="InterPro"/>
</dbReference>
<dbReference type="NCBIfam" id="NF002730">
    <property type="entry name" value="PRK02628.1"/>
    <property type="match status" value="1"/>
</dbReference>
<dbReference type="PROSITE" id="PS50263">
    <property type="entry name" value="CN_HYDROLASE"/>
    <property type="match status" value="1"/>
</dbReference>
<protein>
    <recommendedName>
        <fullName evidence="7 8">Glutamine-dependent NAD(+) synthetase</fullName>
        <ecNumber evidence="7 8">6.3.5.1</ecNumber>
    </recommendedName>
    <alternativeName>
        <fullName evidence="7 8">NAD(+) synthase [glutamine-hydrolyzing]</fullName>
    </alternativeName>
</protein>
<feature type="binding site" evidence="7">
    <location>
        <position position="486"/>
    </location>
    <ligand>
        <name>deamido-NAD(+)</name>
        <dbReference type="ChEBI" id="CHEBI:58437"/>
        <note>ligand shared between two neighboring subunits</note>
    </ligand>
</feature>
<reference evidence="11 12" key="1">
    <citation type="journal article" date="2008" name="Genome Res.">
        <title>Genome sequence of the beta-rhizobium Cupriavidus taiwanensis and comparative genomics of rhizobia.</title>
        <authorList>
            <person name="Amadou C."/>
            <person name="Pascal G."/>
            <person name="Mangenot S."/>
            <person name="Glew M."/>
            <person name="Bontemps C."/>
            <person name="Capela D."/>
            <person name="Carrere S."/>
            <person name="Cruveiller S."/>
            <person name="Dossat C."/>
            <person name="Lajus A."/>
            <person name="Marchetti M."/>
            <person name="Poinsot V."/>
            <person name="Rouy Z."/>
            <person name="Servin B."/>
            <person name="Saad M."/>
            <person name="Schenowitz C."/>
            <person name="Barbe V."/>
            <person name="Batut J."/>
            <person name="Medigue C."/>
            <person name="Masson-Boivin C."/>
        </authorList>
    </citation>
    <scope>NUCLEOTIDE SEQUENCE [LARGE SCALE GENOMIC DNA]</scope>
    <source>
        <strain evidence="12">DSM 17343 / BCRC 17206 / CCUG 44338 / CIP 107171 / LMG 19424 / R1</strain>
    </source>
</reference>
<feature type="active site" description="For glutaminase activity" evidence="7">
    <location>
        <position position="149"/>
    </location>
</feature>
<evidence type="ECO:0000256" key="1">
    <source>
        <dbReference type="ARBA" id="ARBA00005188"/>
    </source>
</evidence>
<evidence type="ECO:0000256" key="3">
    <source>
        <dbReference type="ARBA" id="ARBA00022598"/>
    </source>
</evidence>
<evidence type="ECO:0000256" key="9">
    <source>
        <dbReference type="RuleBase" id="RU003811"/>
    </source>
</evidence>
<dbReference type="Pfam" id="PF00795">
    <property type="entry name" value="CN_hydrolase"/>
    <property type="match status" value="1"/>
</dbReference>
<evidence type="ECO:0000256" key="5">
    <source>
        <dbReference type="ARBA" id="ARBA00022840"/>
    </source>
</evidence>
<dbReference type="EC" id="6.3.5.1" evidence="7 8"/>
<dbReference type="GO" id="GO:0003952">
    <property type="term" value="F:NAD+ synthase (glutamine-hydrolyzing) activity"/>
    <property type="evidence" value="ECO:0007669"/>
    <property type="project" value="UniProtKB-UniRule"/>
</dbReference>
<dbReference type="Gene3D" id="3.60.110.10">
    <property type="entry name" value="Carbon-nitrogen hydrolase"/>
    <property type="match status" value="1"/>
</dbReference>
<feature type="binding site" evidence="7">
    <location>
        <begin position="396"/>
        <end position="403"/>
    </location>
    <ligand>
        <name>ATP</name>
        <dbReference type="ChEBI" id="CHEBI:30616"/>
    </ligand>
</feature>
<feature type="binding site" evidence="7">
    <location>
        <position position="155"/>
    </location>
    <ligand>
        <name>L-glutamine</name>
        <dbReference type="ChEBI" id="CHEBI:58359"/>
    </ligand>
</feature>
<dbReference type="GO" id="GO:0009435">
    <property type="term" value="P:NAD+ biosynthetic process"/>
    <property type="evidence" value="ECO:0007669"/>
    <property type="project" value="UniProtKB-UniRule"/>
</dbReference>
<comment type="catalytic activity">
    <reaction evidence="7 8">
        <text>deamido-NAD(+) + L-glutamine + ATP + H2O = L-glutamate + AMP + diphosphate + NAD(+) + H(+)</text>
        <dbReference type="Rhea" id="RHEA:24384"/>
        <dbReference type="ChEBI" id="CHEBI:15377"/>
        <dbReference type="ChEBI" id="CHEBI:15378"/>
        <dbReference type="ChEBI" id="CHEBI:29985"/>
        <dbReference type="ChEBI" id="CHEBI:30616"/>
        <dbReference type="ChEBI" id="CHEBI:33019"/>
        <dbReference type="ChEBI" id="CHEBI:57540"/>
        <dbReference type="ChEBI" id="CHEBI:58359"/>
        <dbReference type="ChEBI" id="CHEBI:58437"/>
        <dbReference type="ChEBI" id="CHEBI:456215"/>
        <dbReference type="EC" id="6.3.5.1"/>
    </reaction>
</comment>
<dbReference type="InterPro" id="IPR036526">
    <property type="entry name" value="C-N_Hydrolase_sf"/>
</dbReference>
<comment type="pathway">
    <text evidence="1 7 8">Cofactor biosynthesis; NAD(+) biosynthesis; NAD(+) from deamido-NAD(+) (L-Gln route): step 1/1.</text>
</comment>
<feature type="binding site" evidence="7">
    <location>
        <begin position="520"/>
        <end position="523"/>
    </location>
    <ligand>
        <name>deamido-NAD(+)</name>
        <dbReference type="ChEBI" id="CHEBI:58437"/>
        <note>ligand shared between two neighboring subunits</note>
    </ligand>
</feature>
<dbReference type="CDD" id="cd00553">
    <property type="entry name" value="NAD_synthase"/>
    <property type="match status" value="1"/>
</dbReference>
<organism evidence="11 12">
    <name type="scientific">Cupriavidus taiwanensis (strain DSM 17343 / BCRC 17206 / CCUG 44338 / CIP 107171 / LMG 19424 / R1)</name>
    <name type="common">Ralstonia taiwanensis (strain LMG 19424)</name>
    <dbReference type="NCBI Taxonomy" id="977880"/>
    <lineage>
        <taxon>Bacteria</taxon>
        <taxon>Pseudomonadati</taxon>
        <taxon>Pseudomonadota</taxon>
        <taxon>Betaproteobacteria</taxon>
        <taxon>Burkholderiales</taxon>
        <taxon>Burkholderiaceae</taxon>
        <taxon>Cupriavidus</taxon>
    </lineage>
</organism>
<dbReference type="KEGG" id="cti:RALTA_A0735"/>
<keyword evidence="5 7" id="KW-0067">ATP-binding</keyword>
<feature type="binding site" evidence="7">
    <location>
        <position position="232"/>
    </location>
    <ligand>
        <name>L-glutamine</name>
        <dbReference type="ChEBI" id="CHEBI:58359"/>
    </ligand>
</feature>
<sequence>MDAPGDPHACGWSHGPPHDSPIPRPDMKNLFFNLYSHGFARVAVGVPVCRVADPAFNANETIALATQAAQRGAVLVAFPELGLSAYTCDDLFHQRALLDACQAALATIVEASRKLPVALVVGMPLRVEHQLFNCAVVVARGRIQGVVPKTYLPNYWEFYEARQFSAADNAAVDSIELLGQQVPFGAGLLFDIEDIPDFRFHAEICEDVWVPIPPSSFAALAGATVLVNLSASNIVVGKSGYRHQLVSQQSARCLAAYLYTSAGKGESSTDLAWDGQALICENGELLAESERFADTSHLLFADIDVERLSRERMHQVTFGHSVRRHKAEVDQFRVVRFPLDLTLEKSLPLERNVARFPYVPADPRQRDERCMEVYNIQVQALVQRLSASKISKVVIGVSGGLDSTHALLVCAKAMDRLGLPRANILAYTMPGFATSGRTLQQARQLMQVVGCTATEIDIRPSCLAMLKDLGHPYAAGEKVYDVTFENVQAGERTNHLFRLANYNHAIVIGTGDLSELALGWCTYGVGDHMSHYNVNASVPKTLISHLVRWVAETGQVGAGGSDVLLAVLDTDISPELVPGDSNHGPEQKTESTIGPYELQDFNLYYTLRFGFTPSKIAFLALHAWGDRERGIWPNGPHVARNQYGLPDIKRNLAIFLDRFFRTSQFKRSCVPNAPKVGSGGSLSPRGDWRAPSDSESVVWLADLEKVPD</sequence>
<dbReference type="GO" id="GO:0004359">
    <property type="term" value="F:glutaminase activity"/>
    <property type="evidence" value="ECO:0007669"/>
    <property type="project" value="InterPro"/>
</dbReference>
<dbReference type="GO" id="GO:0008795">
    <property type="term" value="F:NAD+ synthase activity"/>
    <property type="evidence" value="ECO:0007669"/>
    <property type="project" value="UniProtKB-UniRule"/>
</dbReference>
<feature type="domain" description="CN hydrolase" evidence="10">
    <location>
        <begin position="40"/>
        <end position="305"/>
    </location>
</feature>
<keyword evidence="4 7" id="KW-0547">Nucleotide-binding</keyword>